<dbReference type="Gene3D" id="2.60.40.1190">
    <property type="match status" value="1"/>
</dbReference>
<dbReference type="EMBL" id="BMHP01000004">
    <property type="protein sequence ID" value="GGD85767.1"/>
    <property type="molecule type" value="Genomic_DNA"/>
</dbReference>
<evidence type="ECO:0000313" key="2">
    <source>
        <dbReference type="EMBL" id="GGD85767.1"/>
    </source>
</evidence>
<reference evidence="2" key="2">
    <citation type="submission" date="2020-09" db="EMBL/GenBank/DDBJ databases">
        <authorList>
            <person name="Sun Q."/>
            <person name="Zhou Y."/>
        </authorList>
    </citation>
    <scope>NUCLEOTIDE SEQUENCE</scope>
    <source>
        <strain evidence="2">CGMCC 1.15178</strain>
    </source>
</reference>
<dbReference type="GO" id="GO:0004553">
    <property type="term" value="F:hydrolase activity, hydrolyzing O-glycosyl compounds"/>
    <property type="evidence" value="ECO:0007669"/>
    <property type="project" value="InterPro"/>
</dbReference>
<dbReference type="SUPFAM" id="SSF49344">
    <property type="entry name" value="CBD9-like"/>
    <property type="match status" value="1"/>
</dbReference>
<dbReference type="GO" id="GO:0016052">
    <property type="term" value="P:carbohydrate catabolic process"/>
    <property type="evidence" value="ECO:0007669"/>
    <property type="project" value="InterPro"/>
</dbReference>
<dbReference type="Pfam" id="PF06452">
    <property type="entry name" value="CBM9_1"/>
    <property type="match status" value="1"/>
</dbReference>
<dbReference type="Proteomes" id="UP000612456">
    <property type="component" value="Unassembled WGS sequence"/>
</dbReference>
<gene>
    <name evidence="2" type="ORF">GCM10010911_50260</name>
</gene>
<accession>A0A917DYZ3</accession>
<dbReference type="InterPro" id="IPR010502">
    <property type="entry name" value="Carb-bd_dom_fam9"/>
</dbReference>
<proteinExistence type="predicted"/>
<evidence type="ECO:0000259" key="1">
    <source>
        <dbReference type="Pfam" id="PF06452"/>
    </source>
</evidence>
<name>A0A917DYZ3_9BACL</name>
<dbReference type="RefSeq" id="WP_188996246.1">
    <property type="nucleotide sequence ID" value="NZ_BMHP01000004.1"/>
</dbReference>
<dbReference type="AlphaFoldDB" id="A0A917DYZ3"/>
<dbReference type="CDD" id="cd09620">
    <property type="entry name" value="CBM9_like_3"/>
    <property type="match status" value="1"/>
</dbReference>
<protein>
    <recommendedName>
        <fullName evidence="1">Carbohydrate-binding domain-containing protein</fullName>
    </recommendedName>
</protein>
<sequence length="200" mass="23534">MEESRLYRCLETVNAEDAWEQAARIQLSEVVTGAVPEALTYVQAYWNNEGLYIRFTSQDDYIVSDYTKHDEPLYEQDVVEVFIDETGDGHEYLELQISPYNVIFDAYITNDLQGSIDVRTEWHFDGLQSIVEPAESGWTRYDIHIPMRNFKRPISAGDKWRINFYRIDDKRDGRREYTAWQPTGIVNYHVPAKFGRLEFV</sequence>
<feature type="domain" description="Carbohydrate-binding" evidence="1">
    <location>
        <begin position="15"/>
        <end position="198"/>
    </location>
</feature>
<comment type="caution">
    <text evidence="2">The sequence shown here is derived from an EMBL/GenBank/DDBJ whole genome shotgun (WGS) entry which is preliminary data.</text>
</comment>
<keyword evidence="3" id="KW-1185">Reference proteome</keyword>
<organism evidence="2 3">
    <name type="scientific">Paenibacillus nasutitermitis</name>
    <dbReference type="NCBI Taxonomy" id="1652958"/>
    <lineage>
        <taxon>Bacteria</taxon>
        <taxon>Bacillati</taxon>
        <taxon>Bacillota</taxon>
        <taxon>Bacilli</taxon>
        <taxon>Bacillales</taxon>
        <taxon>Paenibacillaceae</taxon>
        <taxon>Paenibacillus</taxon>
    </lineage>
</organism>
<reference evidence="2" key="1">
    <citation type="journal article" date="2014" name="Int. J. Syst. Evol. Microbiol.">
        <title>Complete genome sequence of Corynebacterium casei LMG S-19264T (=DSM 44701T), isolated from a smear-ripened cheese.</title>
        <authorList>
            <consortium name="US DOE Joint Genome Institute (JGI-PGF)"/>
            <person name="Walter F."/>
            <person name="Albersmeier A."/>
            <person name="Kalinowski J."/>
            <person name="Ruckert C."/>
        </authorList>
    </citation>
    <scope>NUCLEOTIDE SEQUENCE</scope>
    <source>
        <strain evidence="2">CGMCC 1.15178</strain>
    </source>
</reference>
<dbReference type="GO" id="GO:0030246">
    <property type="term" value="F:carbohydrate binding"/>
    <property type="evidence" value="ECO:0007669"/>
    <property type="project" value="InterPro"/>
</dbReference>
<evidence type="ECO:0000313" key="3">
    <source>
        <dbReference type="Proteomes" id="UP000612456"/>
    </source>
</evidence>